<dbReference type="InterPro" id="IPR029058">
    <property type="entry name" value="AB_hydrolase_fold"/>
</dbReference>
<accession>A0A7R9M9F8</accession>
<dbReference type="Proteomes" id="UP000728032">
    <property type="component" value="Unassembled WGS sequence"/>
</dbReference>
<evidence type="ECO:0000256" key="1">
    <source>
        <dbReference type="ARBA" id="ARBA00023180"/>
    </source>
</evidence>
<dbReference type="EMBL" id="OC925211">
    <property type="protein sequence ID" value="CAD7656000.1"/>
    <property type="molecule type" value="Genomic_DNA"/>
</dbReference>
<protein>
    <recommendedName>
        <fullName evidence="2">Carboxylesterase type B domain-containing protein</fullName>
    </recommendedName>
</protein>
<dbReference type="Pfam" id="PF00135">
    <property type="entry name" value="COesterase"/>
    <property type="match status" value="1"/>
</dbReference>
<evidence type="ECO:0000313" key="4">
    <source>
        <dbReference type="Proteomes" id="UP000728032"/>
    </source>
</evidence>
<evidence type="ECO:0000313" key="3">
    <source>
        <dbReference type="EMBL" id="CAD7656000.1"/>
    </source>
</evidence>
<organism evidence="3">
    <name type="scientific">Oppiella nova</name>
    <dbReference type="NCBI Taxonomy" id="334625"/>
    <lineage>
        <taxon>Eukaryota</taxon>
        <taxon>Metazoa</taxon>
        <taxon>Ecdysozoa</taxon>
        <taxon>Arthropoda</taxon>
        <taxon>Chelicerata</taxon>
        <taxon>Arachnida</taxon>
        <taxon>Acari</taxon>
        <taxon>Acariformes</taxon>
        <taxon>Sarcoptiformes</taxon>
        <taxon>Oribatida</taxon>
        <taxon>Brachypylina</taxon>
        <taxon>Oppioidea</taxon>
        <taxon>Oppiidae</taxon>
        <taxon>Oppiella</taxon>
    </lineage>
</organism>
<proteinExistence type="predicted"/>
<dbReference type="InterPro" id="IPR002018">
    <property type="entry name" value="CarbesteraseB"/>
</dbReference>
<keyword evidence="4" id="KW-1185">Reference proteome</keyword>
<reference evidence="3" key="1">
    <citation type="submission" date="2020-11" db="EMBL/GenBank/DDBJ databases">
        <authorList>
            <person name="Tran Van P."/>
        </authorList>
    </citation>
    <scope>NUCLEOTIDE SEQUENCE</scope>
</reference>
<name>A0A7R9M9F8_9ACAR</name>
<dbReference type="AlphaFoldDB" id="A0A7R9M9F8"/>
<dbReference type="SUPFAM" id="SSF53474">
    <property type="entry name" value="alpha/beta-Hydrolases"/>
    <property type="match status" value="1"/>
</dbReference>
<dbReference type="Gene3D" id="3.40.50.1820">
    <property type="entry name" value="alpha/beta hydrolase"/>
    <property type="match status" value="1"/>
</dbReference>
<keyword evidence="1" id="KW-0325">Glycoprotein</keyword>
<gene>
    <name evidence="3" type="ORF">ONB1V03_LOCUS12640</name>
</gene>
<sequence length="88" mass="10028">MDFWLRWTEPEWAHRGLSIRCNGQGYKNLILTYTVQVKTYLTPYNINGVDVNTTSGVVRGQTLVAQNKSIDQFLNIPYAEPPVGSLRI</sequence>
<evidence type="ECO:0000259" key="2">
    <source>
        <dbReference type="Pfam" id="PF00135"/>
    </source>
</evidence>
<dbReference type="EMBL" id="CAJPVJ010010386">
    <property type="protein sequence ID" value="CAG2173187.1"/>
    <property type="molecule type" value="Genomic_DNA"/>
</dbReference>
<dbReference type="OrthoDB" id="6515669at2759"/>
<feature type="domain" description="Carboxylesterase type B" evidence="2">
    <location>
        <begin position="51"/>
        <end position="87"/>
    </location>
</feature>